<dbReference type="Gene3D" id="1.10.10.60">
    <property type="entry name" value="Homeodomain-like"/>
    <property type="match status" value="1"/>
</dbReference>
<sequence>MRNCDGPHTGVPQGKFGALTAGVPGRSPRDVIVAAEDERELHFIPGADRHAGSGRTTVHLEAEAAEGERPQSPGPKVPSSGSVPSPPKRESQHDSAQKTSSGSGDNSTKGESARKKLSHRQVEVLEEVFQMDPAGVPEHRAALAREFGVAQQQIATWFQNRRARERNRQLHRDFEALRECLMETSNDNLRLRMEVEELRATHAQCKSGAGLAAKHEPATFPAPARHSQPGRTPGRDANEWTGRVYCPPDVKHKSMRAVSLLDPSGSYGSAPPSFRSPLPVPSASTDSHVAAHFHPGSLPLTFGLPPRNDPSPSPASPPALFPSLLEPKGDVTLDEALSGVLRHGPGLGSAGGLVPSRGVGVRALPAPGIAVPATSAGVPGQPLGGGLARWAGQAQEASPPWDGTEDLWQGMERVLPAWYFRNQRG</sequence>
<dbReference type="InterPro" id="IPR001356">
    <property type="entry name" value="HD"/>
</dbReference>
<feature type="compositionally biased region" description="Basic and acidic residues" evidence="6">
    <location>
        <begin position="58"/>
        <end position="69"/>
    </location>
</feature>
<dbReference type="STRING" id="105231.A0A0U9HVT9"/>
<proteinExistence type="predicted"/>
<keyword evidence="2" id="KW-0805">Transcription regulation</keyword>
<accession>A0A0U9HVT9</accession>
<feature type="domain" description="Homeobox" evidence="7">
    <location>
        <begin position="108"/>
        <end position="168"/>
    </location>
</feature>
<feature type="compositionally biased region" description="Basic and acidic residues" evidence="6">
    <location>
        <begin position="87"/>
        <end position="96"/>
    </location>
</feature>
<dbReference type="PANTHER" id="PTHR45714">
    <property type="entry name" value="HOMEOBOX-LEUCINE ZIPPER PROTEIN HAT14"/>
    <property type="match status" value="1"/>
</dbReference>
<dbReference type="Proteomes" id="UP000054558">
    <property type="component" value="Unassembled WGS sequence"/>
</dbReference>
<evidence type="ECO:0000256" key="3">
    <source>
        <dbReference type="ARBA" id="ARBA00023163"/>
    </source>
</evidence>
<name>A0A0U9HVT9_KLENI</name>
<dbReference type="PROSITE" id="PS50071">
    <property type="entry name" value="HOMEOBOX_2"/>
    <property type="match status" value="1"/>
</dbReference>
<keyword evidence="4 5" id="KW-0371">Homeobox</keyword>
<evidence type="ECO:0000259" key="7">
    <source>
        <dbReference type="PROSITE" id="PS50071"/>
    </source>
</evidence>
<keyword evidence="3" id="KW-0804">Transcription</keyword>
<feature type="compositionally biased region" description="Pro residues" evidence="6">
    <location>
        <begin position="307"/>
        <end position="320"/>
    </location>
</feature>
<dbReference type="GO" id="GO:0003677">
    <property type="term" value="F:DNA binding"/>
    <property type="evidence" value="ECO:0007669"/>
    <property type="project" value="UniProtKB-UniRule"/>
</dbReference>
<feature type="region of interest" description="Disordered" evidence="6">
    <location>
        <begin position="42"/>
        <end position="119"/>
    </location>
</feature>
<dbReference type="AlphaFoldDB" id="A0A0U9HVT9"/>
<evidence type="ECO:0000256" key="6">
    <source>
        <dbReference type="SAM" id="MobiDB-lite"/>
    </source>
</evidence>
<feature type="DNA-binding region" description="Homeobox" evidence="4">
    <location>
        <begin position="110"/>
        <end position="169"/>
    </location>
</feature>
<keyword evidence="4 5" id="KW-0238">DNA-binding</keyword>
<dbReference type="CDD" id="cd00086">
    <property type="entry name" value="homeodomain"/>
    <property type="match status" value="1"/>
</dbReference>
<evidence type="ECO:0000256" key="2">
    <source>
        <dbReference type="ARBA" id="ARBA00023015"/>
    </source>
</evidence>
<evidence type="ECO:0000256" key="5">
    <source>
        <dbReference type="RuleBase" id="RU000682"/>
    </source>
</evidence>
<dbReference type="InterPro" id="IPR009057">
    <property type="entry name" value="Homeodomain-like_sf"/>
</dbReference>
<keyword evidence="9" id="KW-1185">Reference proteome</keyword>
<evidence type="ECO:0000313" key="8">
    <source>
        <dbReference type="EMBL" id="GAQ92060.1"/>
    </source>
</evidence>
<organism evidence="8 9">
    <name type="scientific">Klebsormidium nitens</name>
    <name type="common">Green alga</name>
    <name type="synonym">Ulothrix nitens</name>
    <dbReference type="NCBI Taxonomy" id="105231"/>
    <lineage>
        <taxon>Eukaryota</taxon>
        <taxon>Viridiplantae</taxon>
        <taxon>Streptophyta</taxon>
        <taxon>Klebsormidiophyceae</taxon>
        <taxon>Klebsormidiales</taxon>
        <taxon>Klebsormidiaceae</taxon>
        <taxon>Klebsormidium</taxon>
    </lineage>
</organism>
<feature type="region of interest" description="Disordered" evidence="6">
    <location>
        <begin position="219"/>
        <end position="242"/>
    </location>
</feature>
<feature type="compositionally biased region" description="Polar residues" evidence="6">
    <location>
        <begin position="97"/>
        <end position="110"/>
    </location>
</feature>
<dbReference type="OrthoDB" id="6159439at2759"/>
<dbReference type="Pfam" id="PF00046">
    <property type="entry name" value="Homeodomain"/>
    <property type="match status" value="1"/>
</dbReference>
<keyword evidence="4 5" id="KW-0539">Nucleus</keyword>
<evidence type="ECO:0000256" key="1">
    <source>
        <dbReference type="ARBA" id="ARBA00004123"/>
    </source>
</evidence>
<dbReference type="SUPFAM" id="SSF46689">
    <property type="entry name" value="Homeodomain-like"/>
    <property type="match status" value="1"/>
</dbReference>
<dbReference type="EMBL" id="DF237863">
    <property type="protein sequence ID" value="GAQ92060.1"/>
    <property type="molecule type" value="Genomic_DNA"/>
</dbReference>
<protein>
    <submittedName>
        <fullName evidence="8">Homeobox-leucine zipper protein</fullName>
    </submittedName>
</protein>
<dbReference type="GO" id="GO:0005634">
    <property type="term" value="C:nucleus"/>
    <property type="evidence" value="ECO:0007669"/>
    <property type="project" value="UniProtKB-SubCell"/>
</dbReference>
<dbReference type="SMART" id="SM00389">
    <property type="entry name" value="HOX"/>
    <property type="match status" value="1"/>
</dbReference>
<dbReference type="InterPro" id="IPR050762">
    <property type="entry name" value="HD-ZIP_Homeobox_LZ_Class_II"/>
</dbReference>
<dbReference type="OMA" id="IMSASHH"/>
<feature type="compositionally biased region" description="Basic and acidic residues" evidence="6">
    <location>
        <begin position="42"/>
        <end position="51"/>
    </location>
</feature>
<gene>
    <name evidence="8" type="ORF">KFL_009140040</name>
</gene>
<feature type="region of interest" description="Disordered" evidence="6">
    <location>
        <begin position="1"/>
        <end position="30"/>
    </location>
</feature>
<feature type="region of interest" description="Disordered" evidence="6">
    <location>
        <begin position="263"/>
        <end position="320"/>
    </location>
</feature>
<evidence type="ECO:0000256" key="4">
    <source>
        <dbReference type="PROSITE-ProRule" id="PRU00108"/>
    </source>
</evidence>
<dbReference type="PANTHER" id="PTHR45714:SF34">
    <property type="entry name" value="HOMEOBOX-LEUCINE ZIPPER PROTEIN HAT9"/>
    <property type="match status" value="1"/>
</dbReference>
<reference evidence="8 9" key="1">
    <citation type="journal article" date="2014" name="Nat. Commun.">
        <title>Klebsormidium flaccidum genome reveals primary factors for plant terrestrial adaptation.</title>
        <authorList>
            <person name="Hori K."/>
            <person name="Maruyama F."/>
            <person name="Fujisawa T."/>
            <person name="Togashi T."/>
            <person name="Yamamoto N."/>
            <person name="Seo M."/>
            <person name="Sato S."/>
            <person name="Yamada T."/>
            <person name="Mori H."/>
            <person name="Tajima N."/>
            <person name="Moriyama T."/>
            <person name="Ikeuchi M."/>
            <person name="Watanabe M."/>
            <person name="Wada H."/>
            <person name="Kobayashi K."/>
            <person name="Saito M."/>
            <person name="Masuda T."/>
            <person name="Sasaki-Sekimoto Y."/>
            <person name="Mashiguchi K."/>
            <person name="Awai K."/>
            <person name="Shimojima M."/>
            <person name="Masuda S."/>
            <person name="Iwai M."/>
            <person name="Nobusawa T."/>
            <person name="Narise T."/>
            <person name="Kondo S."/>
            <person name="Saito H."/>
            <person name="Sato R."/>
            <person name="Murakawa M."/>
            <person name="Ihara Y."/>
            <person name="Oshima-Yamada Y."/>
            <person name="Ohtaka K."/>
            <person name="Satoh M."/>
            <person name="Sonobe K."/>
            <person name="Ishii M."/>
            <person name="Ohtani R."/>
            <person name="Kanamori-Sato M."/>
            <person name="Honoki R."/>
            <person name="Miyazaki D."/>
            <person name="Mochizuki H."/>
            <person name="Umetsu J."/>
            <person name="Higashi K."/>
            <person name="Shibata D."/>
            <person name="Kamiya Y."/>
            <person name="Sato N."/>
            <person name="Nakamura Y."/>
            <person name="Tabata S."/>
            <person name="Ida S."/>
            <person name="Kurokawa K."/>
            <person name="Ohta H."/>
        </authorList>
    </citation>
    <scope>NUCLEOTIDE SEQUENCE [LARGE SCALE GENOMIC DNA]</scope>
    <source>
        <strain evidence="8 9">NIES-2285</strain>
    </source>
</reference>
<evidence type="ECO:0000313" key="9">
    <source>
        <dbReference type="Proteomes" id="UP000054558"/>
    </source>
</evidence>
<comment type="subcellular location">
    <subcellularLocation>
        <location evidence="1 4 5">Nucleus</location>
    </subcellularLocation>
</comment>